<sequence length="240" mass="26539">MRTQQTVLDYARSLAEQLQKDMSWKASDRGGYWVADDKKLMSILFGRAAAALEFFRQYAGPESHWTERANQVYLEKGDRQSLETGIHAIGDLLRAWCDQVEAGIAEIVGAHAWQEYGEAGTDLMEQARRLLADRETHPAAPIVLCGAALEMALRALVEARGLALEQKNPSINAYAALLQSNGVITKQDHKDITACAGLRNAAAHGEHDELSRERAGLMEQHTNLLLRRLASLHIVTPAET</sequence>
<evidence type="ECO:0000313" key="2">
    <source>
        <dbReference type="Proteomes" id="UP000646523"/>
    </source>
</evidence>
<proteinExistence type="predicted"/>
<evidence type="ECO:0008006" key="3">
    <source>
        <dbReference type="Google" id="ProtNLM"/>
    </source>
</evidence>
<accession>A0A918DQC9</accession>
<dbReference type="RefSeq" id="WP_189127855.1">
    <property type="nucleotide sequence ID" value="NZ_BMNH01000028.1"/>
</dbReference>
<dbReference type="AlphaFoldDB" id="A0A918DQC9"/>
<reference evidence="1" key="2">
    <citation type="submission" date="2020-09" db="EMBL/GenBank/DDBJ databases">
        <authorList>
            <person name="Sun Q."/>
            <person name="Zhou Y."/>
        </authorList>
    </citation>
    <scope>NUCLEOTIDE SEQUENCE</scope>
    <source>
        <strain evidence="1">CGMCC 4.7368</strain>
    </source>
</reference>
<comment type="caution">
    <text evidence="1">The sequence shown here is derived from an EMBL/GenBank/DDBJ whole genome shotgun (WGS) entry which is preliminary data.</text>
</comment>
<evidence type="ECO:0000313" key="1">
    <source>
        <dbReference type="EMBL" id="GGO79234.1"/>
    </source>
</evidence>
<dbReference type="EMBL" id="BMNH01000028">
    <property type="protein sequence ID" value="GGO79234.1"/>
    <property type="molecule type" value="Genomic_DNA"/>
</dbReference>
<keyword evidence="2" id="KW-1185">Reference proteome</keyword>
<reference evidence="1" key="1">
    <citation type="journal article" date="2014" name="Int. J. Syst. Evol. Microbiol.">
        <title>Complete genome sequence of Corynebacterium casei LMG S-19264T (=DSM 44701T), isolated from a smear-ripened cheese.</title>
        <authorList>
            <consortium name="US DOE Joint Genome Institute (JGI-PGF)"/>
            <person name="Walter F."/>
            <person name="Albersmeier A."/>
            <person name="Kalinowski J."/>
            <person name="Ruckert C."/>
        </authorList>
    </citation>
    <scope>NUCLEOTIDE SEQUENCE</scope>
    <source>
        <strain evidence="1">CGMCC 4.7368</strain>
    </source>
</reference>
<dbReference type="Proteomes" id="UP000646523">
    <property type="component" value="Unassembled WGS sequence"/>
</dbReference>
<organism evidence="1 2">
    <name type="scientific">Nonomuraea cavernae</name>
    <dbReference type="NCBI Taxonomy" id="2045107"/>
    <lineage>
        <taxon>Bacteria</taxon>
        <taxon>Bacillati</taxon>
        <taxon>Actinomycetota</taxon>
        <taxon>Actinomycetes</taxon>
        <taxon>Streptosporangiales</taxon>
        <taxon>Streptosporangiaceae</taxon>
        <taxon>Nonomuraea</taxon>
    </lineage>
</organism>
<name>A0A918DQC9_9ACTN</name>
<gene>
    <name evidence="1" type="ORF">GCM10012289_63050</name>
</gene>
<protein>
    <recommendedName>
        <fullName evidence="3">DUF4145 domain-containing protein</fullName>
    </recommendedName>
</protein>